<name>A0A1S1UA57_9BURK</name>
<sequence length="343" mass="36339">MSQSQPPNPDQVDVTAPAGLTPDAVLPAPPPVRHAELKAAILLVFMFVLLVGSVVYLMYARGAFEATQTLVLTADDSDGVGVGADLTFSGFPIGRVQRIELAPDGRARVIIDVPRKDAHWLRSSSIFTLERGIVGGAKLRAYSGILTDPPLPDDATRDLLVGDMAAEIPRLLAAAKDLLNNLGSLTGTDSPLDGTLRNVQAVTGKLSGPGGAMGLLTGDDKQSRLLVERANALLVTADQLARRTDGLVANADTRVFGDKGVMTDAQATIVQLNALLADTRNSLKKVDAVLVEAQAVGANARAATADLGPLRADVESNLRKVEQLVNEINRKWPFKRNPEIKLP</sequence>
<accession>A0A1S1UA57</accession>
<dbReference type="RefSeq" id="WP_071076455.1">
    <property type="nucleotide sequence ID" value="NZ_LFKP01000005.1"/>
</dbReference>
<dbReference type="InterPro" id="IPR052336">
    <property type="entry name" value="MlaD_Phospholipid_Transporter"/>
</dbReference>
<comment type="caution">
    <text evidence="4">The sequence shown here is derived from an EMBL/GenBank/DDBJ whole genome shotgun (WGS) entry which is preliminary data.</text>
</comment>
<evidence type="ECO:0000256" key="1">
    <source>
        <dbReference type="SAM" id="MobiDB-lite"/>
    </source>
</evidence>
<evidence type="ECO:0000313" key="5">
    <source>
        <dbReference type="Proteomes" id="UP000179840"/>
    </source>
</evidence>
<protein>
    <submittedName>
        <fullName evidence="4">Mammalian cell entry protein</fullName>
    </submittedName>
</protein>
<dbReference type="Pfam" id="PF02470">
    <property type="entry name" value="MlaD"/>
    <property type="match status" value="1"/>
</dbReference>
<evidence type="ECO:0000256" key="2">
    <source>
        <dbReference type="SAM" id="Phobius"/>
    </source>
</evidence>
<evidence type="ECO:0000259" key="3">
    <source>
        <dbReference type="Pfam" id="PF02470"/>
    </source>
</evidence>
<dbReference type="PANTHER" id="PTHR33371:SF4">
    <property type="entry name" value="INTERMEMBRANE PHOSPHOLIPID TRANSPORT SYSTEM BINDING PROTEIN MLAD"/>
    <property type="match status" value="1"/>
</dbReference>
<evidence type="ECO:0000313" key="4">
    <source>
        <dbReference type="EMBL" id="OHV97325.1"/>
    </source>
</evidence>
<keyword evidence="2" id="KW-0472">Membrane</keyword>
<dbReference type="AlphaFoldDB" id="A0A1S1UA57"/>
<dbReference type="EMBL" id="LFKP01000005">
    <property type="protein sequence ID" value="OHV97325.1"/>
    <property type="molecule type" value="Genomic_DNA"/>
</dbReference>
<keyword evidence="2" id="KW-0812">Transmembrane</keyword>
<dbReference type="PANTHER" id="PTHR33371">
    <property type="entry name" value="INTERMEMBRANE PHOSPHOLIPID TRANSPORT SYSTEM BINDING PROTEIN MLAD-RELATED"/>
    <property type="match status" value="1"/>
</dbReference>
<feature type="region of interest" description="Disordered" evidence="1">
    <location>
        <begin position="1"/>
        <end position="20"/>
    </location>
</feature>
<proteinExistence type="predicted"/>
<keyword evidence="2" id="KW-1133">Transmembrane helix</keyword>
<reference evidence="4 5" key="1">
    <citation type="submission" date="2015-06" db="EMBL/GenBank/DDBJ databases">
        <title>Draft genome sequencing of a biphenyl-degrading bacterium, Janthinobacterium lividum MEG1.</title>
        <authorList>
            <person name="Shimodaira J."/>
            <person name="Hatta T."/>
        </authorList>
    </citation>
    <scope>NUCLEOTIDE SEQUENCE [LARGE SCALE GENOMIC DNA]</scope>
    <source>
        <strain evidence="4 5">MEG1</strain>
    </source>
</reference>
<organism evidence="4 5">
    <name type="scientific">Janthinobacterium lividum</name>
    <dbReference type="NCBI Taxonomy" id="29581"/>
    <lineage>
        <taxon>Bacteria</taxon>
        <taxon>Pseudomonadati</taxon>
        <taxon>Pseudomonadota</taxon>
        <taxon>Betaproteobacteria</taxon>
        <taxon>Burkholderiales</taxon>
        <taxon>Oxalobacteraceae</taxon>
        <taxon>Janthinobacterium</taxon>
    </lineage>
</organism>
<feature type="transmembrane region" description="Helical" evidence="2">
    <location>
        <begin position="39"/>
        <end position="59"/>
    </location>
</feature>
<gene>
    <name evidence="4" type="ORF">AKG95_08720</name>
</gene>
<dbReference type="Proteomes" id="UP000179840">
    <property type="component" value="Unassembled WGS sequence"/>
</dbReference>
<dbReference type="InterPro" id="IPR003399">
    <property type="entry name" value="Mce/MlaD"/>
</dbReference>
<feature type="domain" description="Mce/MlaD" evidence="3">
    <location>
        <begin position="67"/>
        <end position="130"/>
    </location>
</feature>